<comment type="caution">
    <text evidence="1">The sequence shown here is derived from an EMBL/GenBank/DDBJ whole genome shotgun (WGS) entry which is preliminary data.</text>
</comment>
<proteinExistence type="predicted"/>
<evidence type="ECO:0000313" key="1">
    <source>
        <dbReference type="EMBL" id="KRY12633.1"/>
    </source>
</evidence>
<reference evidence="1 2" key="1">
    <citation type="submission" date="2015-01" db="EMBL/GenBank/DDBJ databases">
        <title>Evolution of Trichinella species and genotypes.</title>
        <authorList>
            <person name="Korhonen P.K."/>
            <person name="Edoardo P."/>
            <person name="Giuseppe L.R."/>
            <person name="Gasser R.B."/>
        </authorList>
    </citation>
    <scope>NUCLEOTIDE SEQUENCE [LARGE SCALE GENOMIC DNA]</scope>
    <source>
        <strain evidence="1">ISS2496</strain>
    </source>
</reference>
<evidence type="ECO:0000313" key="2">
    <source>
        <dbReference type="Proteomes" id="UP000054783"/>
    </source>
</evidence>
<accession>A0A0V0ZJY5</accession>
<dbReference type="EMBL" id="JYDQ01000160">
    <property type="protein sequence ID" value="KRY12633.1"/>
    <property type="molecule type" value="Genomic_DNA"/>
</dbReference>
<keyword evidence="2" id="KW-1185">Reference proteome</keyword>
<dbReference type="AlphaFoldDB" id="A0A0V0ZJY5"/>
<sequence length="49" mass="5297">MGRRVGTYWERLSAGCTGGALPSFANKMTKNSIACRCTLKSGGYRKVLV</sequence>
<name>A0A0V0ZJY5_9BILA</name>
<dbReference type="Proteomes" id="UP000054783">
    <property type="component" value="Unassembled WGS sequence"/>
</dbReference>
<gene>
    <name evidence="1" type="ORF">T12_5769</name>
</gene>
<protein>
    <submittedName>
        <fullName evidence="1">Uncharacterized protein</fullName>
    </submittedName>
</protein>
<organism evidence="1 2">
    <name type="scientific">Trichinella patagoniensis</name>
    <dbReference type="NCBI Taxonomy" id="990121"/>
    <lineage>
        <taxon>Eukaryota</taxon>
        <taxon>Metazoa</taxon>
        <taxon>Ecdysozoa</taxon>
        <taxon>Nematoda</taxon>
        <taxon>Enoplea</taxon>
        <taxon>Dorylaimia</taxon>
        <taxon>Trichinellida</taxon>
        <taxon>Trichinellidae</taxon>
        <taxon>Trichinella</taxon>
    </lineage>
</organism>